<dbReference type="InterPro" id="IPR006442">
    <property type="entry name" value="Antitoxin_Phd/YefM"/>
</dbReference>
<dbReference type="Proteomes" id="UP000078428">
    <property type="component" value="Unassembled WGS sequence"/>
</dbReference>
<dbReference type="Pfam" id="PF02604">
    <property type="entry name" value="PhdYeFM_antitox"/>
    <property type="match status" value="1"/>
</dbReference>
<dbReference type="AlphaFoldDB" id="A0A178MSA7"/>
<gene>
    <name evidence="3" type="ORF">A6A04_16985</name>
</gene>
<keyword evidence="4" id="KW-1185">Reference proteome</keyword>
<dbReference type="RefSeq" id="WP_068491865.1">
    <property type="nucleotide sequence ID" value="NZ_LWQT01000048.1"/>
</dbReference>
<comment type="similarity">
    <text evidence="1 2">Belongs to the phD/YefM antitoxin family.</text>
</comment>
<dbReference type="SUPFAM" id="SSF143120">
    <property type="entry name" value="YefM-like"/>
    <property type="match status" value="1"/>
</dbReference>
<dbReference type="STRING" id="1285242.A6A04_16985"/>
<comment type="function">
    <text evidence="2">Antitoxin component of a type II toxin-antitoxin (TA) system.</text>
</comment>
<dbReference type="Gene3D" id="3.40.1620.10">
    <property type="entry name" value="YefM-like domain"/>
    <property type="match status" value="1"/>
</dbReference>
<comment type="caution">
    <text evidence="3">The sequence shown here is derived from an EMBL/GenBank/DDBJ whole genome shotgun (WGS) entry which is preliminary data.</text>
</comment>
<evidence type="ECO:0000313" key="3">
    <source>
        <dbReference type="EMBL" id="OAN51119.1"/>
    </source>
</evidence>
<reference evidence="3 4" key="1">
    <citation type="submission" date="2016-04" db="EMBL/GenBank/DDBJ databases">
        <title>Draft genome sequence of freshwater magnetotactic bacteria Magnetospirillum marisnigri SP-1 and Magnetospirillum moscoviense BB-1.</title>
        <authorList>
            <person name="Koziaeva V."/>
            <person name="Dziuba M.V."/>
            <person name="Ivanov T.M."/>
            <person name="Kuznetsov B."/>
            <person name="Grouzdev D.S."/>
        </authorList>
    </citation>
    <scope>NUCLEOTIDE SEQUENCE [LARGE SCALE GENOMIC DNA]</scope>
    <source>
        <strain evidence="3 4">SP-1</strain>
    </source>
</reference>
<accession>A0A178MSA7</accession>
<evidence type="ECO:0000256" key="2">
    <source>
        <dbReference type="RuleBase" id="RU362080"/>
    </source>
</evidence>
<protein>
    <recommendedName>
        <fullName evidence="2">Antitoxin</fullName>
    </recommendedName>
</protein>
<dbReference type="InterPro" id="IPR036165">
    <property type="entry name" value="YefM-like_sf"/>
</dbReference>
<organism evidence="3 4">
    <name type="scientific">Paramagnetospirillum marisnigri</name>
    <dbReference type="NCBI Taxonomy" id="1285242"/>
    <lineage>
        <taxon>Bacteria</taxon>
        <taxon>Pseudomonadati</taxon>
        <taxon>Pseudomonadota</taxon>
        <taxon>Alphaproteobacteria</taxon>
        <taxon>Rhodospirillales</taxon>
        <taxon>Magnetospirillaceae</taxon>
        <taxon>Paramagnetospirillum</taxon>
    </lineage>
</organism>
<sequence length="78" mass="8231">MQQVTIHAAKTHLSRLIEAALAGEEIIIANGSRPVVRLVPVSQGKFKLGLLKDKLTGPGPDFLAPMDGDDLALWEGGG</sequence>
<dbReference type="EMBL" id="LWQT01000048">
    <property type="protein sequence ID" value="OAN51119.1"/>
    <property type="molecule type" value="Genomic_DNA"/>
</dbReference>
<evidence type="ECO:0000256" key="1">
    <source>
        <dbReference type="ARBA" id="ARBA00009981"/>
    </source>
</evidence>
<name>A0A178MSA7_9PROT</name>
<evidence type="ECO:0000313" key="4">
    <source>
        <dbReference type="Proteomes" id="UP000078428"/>
    </source>
</evidence>
<dbReference type="NCBIfam" id="TIGR01552">
    <property type="entry name" value="phd_fam"/>
    <property type="match status" value="1"/>
</dbReference>
<proteinExistence type="inferred from homology"/>